<dbReference type="RefSeq" id="WP_150735327.1">
    <property type="nucleotide sequence ID" value="NZ_CABVIF010000010.1"/>
</dbReference>
<dbReference type="AlphaFoldDB" id="A0A5E7N8F1"/>
<feature type="chain" id="PRO_5036140889" description="Lipoprotein" evidence="1">
    <location>
        <begin position="21"/>
        <end position="124"/>
    </location>
</feature>
<gene>
    <name evidence="2" type="ORF">PS712_01141</name>
    <name evidence="3" type="ORF">PS854_04437</name>
</gene>
<dbReference type="EMBL" id="CABVIF010000010">
    <property type="protein sequence ID" value="VVP33488.1"/>
    <property type="molecule type" value="Genomic_DNA"/>
</dbReference>
<dbReference type="Proteomes" id="UP000326018">
    <property type="component" value="Unassembled WGS sequence"/>
</dbReference>
<evidence type="ECO:0000313" key="2">
    <source>
        <dbReference type="EMBL" id="VVN81608.1"/>
    </source>
</evidence>
<proteinExistence type="predicted"/>
<dbReference type="Proteomes" id="UP000327111">
    <property type="component" value="Unassembled WGS sequence"/>
</dbReference>
<dbReference type="PROSITE" id="PS51257">
    <property type="entry name" value="PROKAR_LIPOPROTEIN"/>
    <property type="match status" value="1"/>
</dbReference>
<dbReference type="EMBL" id="CABVIB010000004">
    <property type="protein sequence ID" value="VVN81608.1"/>
    <property type="molecule type" value="Genomic_DNA"/>
</dbReference>
<evidence type="ECO:0000313" key="4">
    <source>
        <dbReference type="Proteomes" id="UP000326018"/>
    </source>
</evidence>
<organism evidence="3 5">
    <name type="scientific">Pseudomonas fluorescens</name>
    <dbReference type="NCBI Taxonomy" id="294"/>
    <lineage>
        <taxon>Bacteria</taxon>
        <taxon>Pseudomonadati</taxon>
        <taxon>Pseudomonadota</taxon>
        <taxon>Gammaproteobacteria</taxon>
        <taxon>Pseudomonadales</taxon>
        <taxon>Pseudomonadaceae</taxon>
        <taxon>Pseudomonas</taxon>
    </lineage>
</organism>
<evidence type="ECO:0008006" key="6">
    <source>
        <dbReference type="Google" id="ProtNLM"/>
    </source>
</evidence>
<keyword evidence="1" id="KW-0732">Signal</keyword>
<evidence type="ECO:0000313" key="3">
    <source>
        <dbReference type="EMBL" id="VVP33488.1"/>
    </source>
</evidence>
<feature type="signal peptide" evidence="1">
    <location>
        <begin position="1"/>
        <end position="20"/>
    </location>
</feature>
<sequence length="124" mass="13716" precursor="true">MSRLSIVILTLMLSACATTAKYEKILDTWVGEDELNLVRKWGPPQQSYETSGHRFLVYSNDRNVFVPGQAPTYQTSVIGNTAYTNSYGGSPAMNVNLSCTTTFEIADGKITTWSYRGNDCKATD</sequence>
<reference evidence="4 5" key="1">
    <citation type="submission" date="2019-09" db="EMBL/GenBank/DDBJ databases">
        <authorList>
            <person name="Chandra G."/>
            <person name="Truman W A."/>
        </authorList>
    </citation>
    <scope>NUCLEOTIDE SEQUENCE [LARGE SCALE GENOMIC DNA]</scope>
    <source>
        <strain evidence="2">PS712</strain>
        <strain evidence="3">PS854</strain>
    </source>
</reference>
<protein>
    <recommendedName>
        <fullName evidence="6">Lipoprotein</fullName>
    </recommendedName>
</protein>
<name>A0A5E7N8F1_PSEFL</name>
<evidence type="ECO:0000256" key="1">
    <source>
        <dbReference type="SAM" id="SignalP"/>
    </source>
</evidence>
<evidence type="ECO:0000313" key="5">
    <source>
        <dbReference type="Proteomes" id="UP000327111"/>
    </source>
</evidence>
<accession>A0A5E7N8F1</accession>